<dbReference type="SUPFAM" id="SSF140453">
    <property type="entry name" value="EsxAB dimer-like"/>
    <property type="match status" value="1"/>
</dbReference>
<dbReference type="InterPro" id="IPR036689">
    <property type="entry name" value="ESAT-6-like_sf"/>
</dbReference>
<dbReference type="Proteomes" id="UP001597419">
    <property type="component" value="Unassembled WGS sequence"/>
</dbReference>
<proteinExistence type="predicted"/>
<dbReference type="Gene3D" id="1.10.287.1060">
    <property type="entry name" value="ESAT-6-like"/>
    <property type="match status" value="1"/>
</dbReference>
<keyword evidence="2" id="KW-1185">Reference proteome</keyword>
<dbReference type="RefSeq" id="WP_345390288.1">
    <property type="nucleotide sequence ID" value="NZ_BAABHG010000004.1"/>
</dbReference>
<protein>
    <submittedName>
        <fullName evidence="1">Type VII secretion target</fullName>
    </submittedName>
</protein>
<dbReference type="InterPro" id="IPR022536">
    <property type="entry name" value="EspC"/>
</dbReference>
<gene>
    <name evidence="1" type="ORF">ACFSYJ_23830</name>
</gene>
<reference evidence="2" key="1">
    <citation type="journal article" date="2019" name="Int. J. Syst. Evol. Microbiol.">
        <title>The Global Catalogue of Microorganisms (GCM) 10K type strain sequencing project: providing services to taxonomists for standard genome sequencing and annotation.</title>
        <authorList>
            <consortium name="The Broad Institute Genomics Platform"/>
            <consortium name="The Broad Institute Genome Sequencing Center for Infectious Disease"/>
            <person name="Wu L."/>
            <person name="Ma J."/>
        </authorList>
    </citation>
    <scope>NUCLEOTIDE SEQUENCE [LARGE SCALE GENOMIC DNA]</scope>
    <source>
        <strain evidence="2">CGMCC 4.7643</strain>
    </source>
</reference>
<dbReference type="EMBL" id="JBHUKU010000014">
    <property type="protein sequence ID" value="MFD2461657.1"/>
    <property type="molecule type" value="Genomic_DNA"/>
</dbReference>
<name>A0ABW5GLJ5_9PSEU</name>
<sequence>MPDRLSVDIRYLRRLSQEFRTAADELRAKIQRFREQTENTHGAYGETPNAAQAEREYRHTVQQTLDHLEKMHQDLVHNAEALEKQAKVFQDTDTANADSVTSVLRAEF</sequence>
<evidence type="ECO:0000313" key="2">
    <source>
        <dbReference type="Proteomes" id="UP001597419"/>
    </source>
</evidence>
<dbReference type="Pfam" id="PF10824">
    <property type="entry name" value="T7SS_ESX_EspC"/>
    <property type="match status" value="1"/>
</dbReference>
<comment type="caution">
    <text evidence="1">The sequence shown here is derived from an EMBL/GenBank/DDBJ whole genome shotgun (WGS) entry which is preliminary data.</text>
</comment>
<evidence type="ECO:0000313" key="1">
    <source>
        <dbReference type="EMBL" id="MFD2461657.1"/>
    </source>
</evidence>
<accession>A0ABW5GLJ5</accession>
<organism evidence="1 2">
    <name type="scientific">Amycolatopsis samaneae</name>
    <dbReference type="NCBI Taxonomy" id="664691"/>
    <lineage>
        <taxon>Bacteria</taxon>
        <taxon>Bacillati</taxon>
        <taxon>Actinomycetota</taxon>
        <taxon>Actinomycetes</taxon>
        <taxon>Pseudonocardiales</taxon>
        <taxon>Pseudonocardiaceae</taxon>
        <taxon>Amycolatopsis</taxon>
    </lineage>
</organism>